<dbReference type="InterPro" id="IPR032255">
    <property type="entry name" value="HBM"/>
</dbReference>
<dbReference type="PANTHER" id="PTHR32089:SF119">
    <property type="entry name" value="METHYL-ACCEPTING CHEMOTAXIS PROTEIN CTPL"/>
    <property type="match status" value="1"/>
</dbReference>
<evidence type="ECO:0000256" key="5">
    <source>
        <dbReference type="ARBA" id="ARBA00023224"/>
    </source>
</evidence>
<dbReference type="PROSITE" id="PS50885">
    <property type="entry name" value="HAMP"/>
    <property type="match status" value="1"/>
</dbReference>
<protein>
    <submittedName>
        <fullName evidence="11">Methyl-accepting chemotaxis protein</fullName>
    </submittedName>
</protein>
<feature type="domain" description="HAMP" evidence="10">
    <location>
        <begin position="290"/>
        <end position="343"/>
    </location>
</feature>
<dbReference type="InterPro" id="IPR004089">
    <property type="entry name" value="MCPsignal_dom"/>
</dbReference>
<keyword evidence="3 8" id="KW-1133">Transmembrane helix</keyword>
<dbReference type="Proteomes" id="UP000291106">
    <property type="component" value="Chromosome"/>
</dbReference>
<dbReference type="Pfam" id="PF00015">
    <property type="entry name" value="MCPsignal"/>
    <property type="match status" value="1"/>
</dbReference>
<evidence type="ECO:0000259" key="9">
    <source>
        <dbReference type="PROSITE" id="PS50111"/>
    </source>
</evidence>
<dbReference type="SUPFAM" id="SSF58104">
    <property type="entry name" value="Methyl-accepting chemotaxis protein (MCP) signaling domain"/>
    <property type="match status" value="1"/>
</dbReference>
<dbReference type="SMART" id="SM00304">
    <property type="entry name" value="HAMP"/>
    <property type="match status" value="1"/>
</dbReference>
<dbReference type="SMART" id="SM01358">
    <property type="entry name" value="HBM"/>
    <property type="match status" value="1"/>
</dbReference>
<dbReference type="InterPro" id="IPR003660">
    <property type="entry name" value="HAMP_dom"/>
</dbReference>
<keyword evidence="12" id="KW-1185">Reference proteome</keyword>
<dbReference type="EMBL" id="CP036200">
    <property type="protein sequence ID" value="QBF83856.1"/>
    <property type="molecule type" value="Genomic_DNA"/>
</dbReference>
<evidence type="ECO:0000313" key="11">
    <source>
        <dbReference type="EMBL" id="QBF83856.1"/>
    </source>
</evidence>
<evidence type="ECO:0000259" key="10">
    <source>
        <dbReference type="PROSITE" id="PS50885"/>
    </source>
</evidence>
<evidence type="ECO:0000256" key="6">
    <source>
        <dbReference type="ARBA" id="ARBA00029447"/>
    </source>
</evidence>
<evidence type="ECO:0000256" key="8">
    <source>
        <dbReference type="SAM" id="Phobius"/>
    </source>
</evidence>
<feature type="domain" description="Methyl-accepting transducer" evidence="9">
    <location>
        <begin position="348"/>
        <end position="584"/>
    </location>
</feature>
<evidence type="ECO:0000256" key="2">
    <source>
        <dbReference type="ARBA" id="ARBA00022692"/>
    </source>
</evidence>
<dbReference type="Gene3D" id="1.10.287.950">
    <property type="entry name" value="Methyl-accepting chemotaxis protein"/>
    <property type="match status" value="1"/>
</dbReference>
<dbReference type="OrthoDB" id="8724845at2"/>
<evidence type="ECO:0000256" key="4">
    <source>
        <dbReference type="ARBA" id="ARBA00023136"/>
    </source>
</evidence>
<evidence type="ECO:0000256" key="7">
    <source>
        <dbReference type="PROSITE-ProRule" id="PRU00284"/>
    </source>
</evidence>
<dbReference type="GO" id="GO:0016020">
    <property type="term" value="C:membrane"/>
    <property type="evidence" value="ECO:0007669"/>
    <property type="project" value="UniProtKB-SubCell"/>
</dbReference>
<dbReference type="PROSITE" id="PS50111">
    <property type="entry name" value="CHEMOTAXIS_TRANSDUC_2"/>
    <property type="match status" value="1"/>
</dbReference>
<dbReference type="Pfam" id="PF00672">
    <property type="entry name" value="HAMP"/>
    <property type="match status" value="1"/>
</dbReference>
<organism evidence="11 12">
    <name type="scientific">Shewanella maritima</name>
    <dbReference type="NCBI Taxonomy" id="2520507"/>
    <lineage>
        <taxon>Bacteria</taxon>
        <taxon>Pseudomonadati</taxon>
        <taxon>Pseudomonadota</taxon>
        <taxon>Gammaproteobacteria</taxon>
        <taxon>Alteromonadales</taxon>
        <taxon>Shewanellaceae</taxon>
        <taxon>Shewanella</taxon>
    </lineage>
</organism>
<accession>A0A411PJV1</accession>
<keyword evidence="2 8" id="KW-0812">Transmembrane</keyword>
<dbReference type="AlphaFoldDB" id="A0A411PJV1"/>
<dbReference type="GO" id="GO:0006935">
    <property type="term" value="P:chemotaxis"/>
    <property type="evidence" value="ECO:0007669"/>
    <property type="project" value="UniProtKB-ARBA"/>
</dbReference>
<evidence type="ECO:0000313" key="12">
    <source>
        <dbReference type="Proteomes" id="UP000291106"/>
    </source>
</evidence>
<sequence>MLIRTKLIANATVSLVAVLAMFFLQTFTTSTLEDLGTVTEDILSIEKEVLELRKEEKDFLARLDMEYVEAHQKNFDDIMGFIGHVDEAMEDRGMPTNELKSLAQSVRVYHSYFNELVAMKQVIGFTPKTGLYGTLRSAVHGVEEILKQHQQDSLSVMMLQLRRNEKDFMLRRDAKYIQRFNGNIEAFSAAVDASDLDYSVKNNLKAKIAQYRTDFNNLTDNEIKLGLTENDGKLGQLREAIFQTDAVIKSLREKTIVEVDSAIDSAFYTSLIAFLLIAITLGSVTYYIILNIIRPVEDITEVITQIEIDKDLSLRCDESGNDELSRIAQHFNAMVASFQHLIEQVNDSVVAMNHSCHELSDNANQASEGVLRQLNETDMVATAVTEMGATIEEIAKNTELAAQKAGQTHDNAQVGQTGVKQTIDKIELLAKQLNDSSQVVSDLESDSETIGSVLDVIRGIAEQTNLLALNAAIEAARAGEQGRGFAVVADEVRNLAMRTQESTEEISGIISNLQSRTQAIVRLMETSQQQGTESAQEAASAGDLLQQINEDVTNIMDMSTQIAAAIEEQSAVAAEVNKNVVVIRDIAEASSHAAEENAASSDDVRQRADGLQQAVSQFKV</sequence>
<dbReference type="KEGG" id="smai:EXU30_15100"/>
<feature type="transmembrane region" description="Helical" evidence="8">
    <location>
        <begin position="7"/>
        <end position="24"/>
    </location>
</feature>
<dbReference type="FunFam" id="1.10.287.950:FF:000001">
    <property type="entry name" value="Methyl-accepting chemotaxis sensory transducer"/>
    <property type="match status" value="1"/>
</dbReference>
<keyword evidence="5 7" id="KW-0807">Transducer</keyword>
<feature type="transmembrane region" description="Helical" evidence="8">
    <location>
        <begin position="266"/>
        <end position="289"/>
    </location>
</feature>
<evidence type="ECO:0000256" key="1">
    <source>
        <dbReference type="ARBA" id="ARBA00004141"/>
    </source>
</evidence>
<dbReference type="PANTHER" id="PTHR32089">
    <property type="entry name" value="METHYL-ACCEPTING CHEMOTAXIS PROTEIN MCPB"/>
    <property type="match status" value="1"/>
</dbReference>
<comment type="similarity">
    <text evidence="6">Belongs to the methyl-accepting chemotaxis (MCP) protein family.</text>
</comment>
<name>A0A411PJV1_9GAMM</name>
<dbReference type="SMART" id="SM00283">
    <property type="entry name" value="MA"/>
    <property type="match status" value="1"/>
</dbReference>
<reference evidence="11 12" key="1">
    <citation type="submission" date="2019-02" db="EMBL/GenBank/DDBJ databases">
        <title>Shewanella sp. D4-2 isolated from Dokdo Island.</title>
        <authorList>
            <person name="Baek K."/>
        </authorList>
    </citation>
    <scope>NUCLEOTIDE SEQUENCE [LARGE SCALE GENOMIC DNA]</scope>
    <source>
        <strain evidence="11 12">D4-2</strain>
    </source>
</reference>
<proteinExistence type="inferred from homology"/>
<comment type="subcellular location">
    <subcellularLocation>
        <location evidence="1">Membrane</location>
        <topology evidence="1">Multi-pass membrane protein</topology>
    </subcellularLocation>
</comment>
<dbReference type="CDD" id="cd11386">
    <property type="entry name" value="MCP_signal"/>
    <property type="match status" value="1"/>
</dbReference>
<dbReference type="GO" id="GO:0007165">
    <property type="term" value="P:signal transduction"/>
    <property type="evidence" value="ECO:0007669"/>
    <property type="project" value="UniProtKB-KW"/>
</dbReference>
<gene>
    <name evidence="11" type="ORF">EXU30_15100</name>
</gene>
<keyword evidence="4 8" id="KW-0472">Membrane</keyword>
<evidence type="ECO:0000256" key="3">
    <source>
        <dbReference type="ARBA" id="ARBA00022989"/>
    </source>
</evidence>
<dbReference type="CDD" id="cd06225">
    <property type="entry name" value="HAMP"/>
    <property type="match status" value="1"/>
</dbReference>
<dbReference type="RefSeq" id="WP_130601387.1">
    <property type="nucleotide sequence ID" value="NZ_CP036200.1"/>
</dbReference>